<keyword evidence="7 15" id="KW-0732">Signal</keyword>
<comment type="caution">
    <text evidence="17">The sequence shown here is derived from an EMBL/GenBank/DDBJ whole genome shotgun (WGS) entry which is preliminary data.</text>
</comment>
<dbReference type="EMBL" id="PUHW01000254">
    <property type="protein sequence ID" value="KAG0687484.1"/>
    <property type="molecule type" value="Genomic_DNA"/>
</dbReference>
<name>A0A9P7BFA9_9ASCO</name>
<dbReference type="Pfam" id="PF00026">
    <property type="entry name" value="Asp"/>
    <property type="match status" value="1"/>
</dbReference>
<feature type="region of interest" description="Disordered" evidence="14">
    <location>
        <begin position="526"/>
        <end position="583"/>
    </location>
</feature>
<dbReference type="PANTHER" id="PTHR47966:SF65">
    <property type="entry name" value="ASPARTIC-TYPE ENDOPEPTIDASE"/>
    <property type="match status" value="1"/>
</dbReference>
<keyword evidence="6 13" id="KW-0645">Protease</keyword>
<dbReference type="PRINTS" id="PR00792">
    <property type="entry name" value="PEPSIN"/>
</dbReference>
<gene>
    <name evidence="17" type="ORF">C6P40_002284</name>
</gene>
<evidence type="ECO:0000256" key="14">
    <source>
        <dbReference type="SAM" id="MobiDB-lite"/>
    </source>
</evidence>
<evidence type="ECO:0000256" key="12">
    <source>
        <dbReference type="PIRSR" id="PIRSR601461-1"/>
    </source>
</evidence>
<keyword evidence="9 13" id="KW-0378">Hydrolase</keyword>
<evidence type="ECO:0000256" key="4">
    <source>
        <dbReference type="ARBA" id="ARBA00013207"/>
    </source>
</evidence>
<evidence type="ECO:0000256" key="15">
    <source>
        <dbReference type="SAM" id="SignalP"/>
    </source>
</evidence>
<evidence type="ECO:0000259" key="16">
    <source>
        <dbReference type="PROSITE" id="PS51767"/>
    </source>
</evidence>
<dbReference type="PROSITE" id="PS00141">
    <property type="entry name" value="ASP_PROTEASE"/>
    <property type="match status" value="2"/>
</dbReference>
<dbReference type="SUPFAM" id="SSF50630">
    <property type="entry name" value="Acid proteases"/>
    <property type="match status" value="1"/>
</dbReference>
<dbReference type="PANTHER" id="PTHR47966">
    <property type="entry name" value="BETA-SITE APP-CLEAVING ENZYME, ISOFORM A-RELATED"/>
    <property type="match status" value="1"/>
</dbReference>
<dbReference type="EC" id="3.4.23.24" evidence="4"/>
<dbReference type="Proteomes" id="UP000697127">
    <property type="component" value="Unassembled WGS sequence"/>
</dbReference>
<dbReference type="CDD" id="cd05474">
    <property type="entry name" value="SAP_like"/>
    <property type="match status" value="1"/>
</dbReference>
<evidence type="ECO:0000256" key="10">
    <source>
        <dbReference type="ARBA" id="ARBA00023145"/>
    </source>
</evidence>
<dbReference type="Gene3D" id="2.40.70.10">
    <property type="entry name" value="Acid Proteases"/>
    <property type="match status" value="2"/>
</dbReference>
<dbReference type="GO" id="GO:0006508">
    <property type="term" value="P:proteolysis"/>
    <property type="evidence" value="ECO:0007669"/>
    <property type="project" value="UniProtKB-KW"/>
</dbReference>
<dbReference type="GO" id="GO:0004190">
    <property type="term" value="F:aspartic-type endopeptidase activity"/>
    <property type="evidence" value="ECO:0007669"/>
    <property type="project" value="UniProtKB-KW"/>
</dbReference>
<dbReference type="InterPro" id="IPR033876">
    <property type="entry name" value="SAP-like"/>
</dbReference>
<keyword evidence="18" id="KW-1185">Reference proteome</keyword>
<evidence type="ECO:0000256" key="6">
    <source>
        <dbReference type="ARBA" id="ARBA00022670"/>
    </source>
</evidence>
<protein>
    <recommendedName>
        <fullName evidence="4">candidapepsin</fullName>
        <ecNumber evidence="4">3.4.23.24</ecNumber>
    </recommendedName>
</protein>
<feature type="active site" evidence="12">
    <location>
        <position position="361"/>
    </location>
</feature>
<evidence type="ECO:0000313" key="17">
    <source>
        <dbReference type="EMBL" id="KAG0687484.1"/>
    </source>
</evidence>
<comment type="subcellular location">
    <subcellularLocation>
        <location evidence="2">Secreted</location>
    </subcellularLocation>
</comment>
<evidence type="ECO:0000256" key="8">
    <source>
        <dbReference type="ARBA" id="ARBA00022750"/>
    </source>
</evidence>
<dbReference type="InterPro" id="IPR021109">
    <property type="entry name" value="Peptidase_aspartic_dom_sf"/>
</dbReference>
<organism evidence="17 18">
    <name type="scientific">Pichia californica</name>
    <dbReference type="NCBI Taxonomy" id="460514"/>
    <lineage>
        <taxon>Eukaryota</taxon>
        <taxon>Fungi</taxon>
        <taxon>Dikarya</taxon>
        <taxon>Ascomycota</taxon>
        <taxon>Saccharomycotina</taxon>
        <taxon>Pichiomycetes</taxon>
        <taxon>Pichiales</taxon>
        <taxon>Pichiaceae</taxon>
        <taxon>Pichia</taxon>
    </lineage>
</organism>
<reference evidence="17" key="1">
    <citation type="submission" date="2020-11" db="EMBL/GenBank/DDBJ databases">
        <title>Kefir isolates.</title>
        <authorList>
            <person name="Marcisauskas S."/>
            <person name="Kim Y."/>
            <person name="Blasche S."/>
        </authorList>
    </citation>
    <scope>NUCLEOTIDE SEQUENCE</scope>
    <source>
        <strain evidence="17">Olga-1</strain>
    </source>
</reference>
<keyword evidence="5" id="KW-0964">Secreted</keyword>
<evidence type="ECO:0000256" key="2">
    <source>
        <dbReference type="ARBA" id="ARBA00004613"/>
    </source>
</evidence>
<feature type="compositionally biased region" description="Low complexity" evidence="14">
    <location>
        <begin position="533"/>
        <end position="583"/>
    </location>
</feature>
<evidence type="ECO:0000256" key="7">
    <source>
        <dbReference type="ARBA" id="ARBA00022729"/>
    </source>
</evidence>
<evidence type="ECO:0000256" key="1">
    <source>
        <dbReference type="ARBA" id="ARBA00001675"/>
    </source>
</evidence>
<proteinExistence type="inferred from homology"/>
<feature type="signal peptide" evidence="15">
    <location>
        <begin position="1"/>
        <end position="20"/>
    </location>
</feature>
<evidence type="ECO:0000313" key="18">
    <source>
        <dbReference type="Proteomes" id="UP000697127"/>
    </source>
</evidence>
<feature type="chain" id="PRO_5040516649" description="candidapepsin" evidence="15">
    <location>
        <begin position="21"/>
        <end position="607"/>
    </location>
</feature>
<comment type="similarity">
    <text evidence="3 13">Belongs to the peptidase A1 family.</text>
</comment>
<keyword evidence="11" id="KW-1015">Disulfide bond</keyword>
<dbReference type="InterPro" id="IPR001969">
    <property type="entry name" value="Aspartic_peptidase_AS"/>
</dbReference>
<dbReference type="AlphaFoldDB" id="A0A9P7BFA9"/>
<keyword evidence="10" id="KW-0865">Zymogen</keyword>
<accession>A0A9P7BFA9</accession>
<comment type="catalytic activity">
    <reaction evidence="1">
        <text>Preferential cleavage at the carboxyl of hydrophobic amino acids, but fails to cleave 15-Leu-|-Tyr-16, 16-Tyr-|-Leu-17 and 24-Phe-|-Phe-25 of insulin B chain. Activates trypsinogen, and degrades keratin.</text>
        <dbReference type="EC" id="3.4.23.24"/>
    </reaction>
</comment>
<evidence type="ECO:0000256" key="3">
    <source>
        <dbReference type="ARBA" id="ARBA00007447"/>
    </source>
</evidence>
<keyword evidence="8 13" id="KW-0064">Aspartyl protease</keyword>
<dbReference type="InterPro" id="IPR001461">
    <property type="entry name" value="Aspartic_peptidase_A1"/>
</dbReference>
<feature type="active site" evidence="12">
    <location>
        <position position="105"/>
    </location>
</feature>
<evidence type="ECO:0000256" key="11">
    <source>
        <dbReference type="ARBA" id="ARBA00023157"/>
    </source>
</evidence>
<evidence type="ECO:0000256" key="13">
    <source>
        <dbReference type="RuleBase" id="RU000454"/>
    </source>
</evidence>
<evidence type="ECO:0000256" key="9">
    <source>
        <dbReference type="ARBA" id="ARBA00022801"/>
    </source>
</evidence>
<dbReference type="InterPro" id="IPR033121">
    <property type="entry name" value="PEPTIDASE_A1"/>
</dbReference>
<dbReference type="PROSITE" id="PS51767">
    <property type="entry name" value="PEPTIDASE_A1"/>
    <property type="match status" value="1"/>
</dbReference>
<dbReference type="GO" id="GO:0005576">
    <property type="term" value="C:extracellular region"/>
    <property type="evidence" value="ECO:0007669"/>
    <property type="project" value="UniProtKB-SubCell"/>
</dbReference>
<sequence>MISKTILSTFLLASLTNVLGSPILNLPMQDESDNSIIDERYLKLIASKLRGKDFKNAILGAEPQILEKRDDLTGSVTLELTNENTFYLVDIEIGTPSQKVGVLVDTGSSDLWVVASNNSYCESGTAGSLSKKARADIVDWSLNSNNSVSSSSSSSQFEVSSIQNKQTSSDSNMIDCSTYGTFDFQTSETFNSNGTDFSITYADSTFAKGTWGYDDVLIGSTNVTNLSFAVCDNADNAMGILGIGLAGLETTYSGTTSTSGGSYTYENLPLKLKSEGFINLVSYSVYLNDTESSSANILFGAIDTNKYSGDLVALPIVNTLSSKGYKSAIELDVTINSITLVDNSSSTEATIGIGAAAALLDTGTTLTYLPSNVLNSILNNLNVQYSSTAGYYIMTCSDANDYYIAFNFQGHVIDVPLSSFMISLVTTSGSTSSYCMVGLQSSGDNSFTLGDSFLRNVYMVADLENLEIGLATAAYDNTEENIVIMSTGIPNAVTAATSLAWGASSTTLYVQSAASMTAMGSSSTNAFQSKDANTSTKSSTTNNTNSSSSTATKTTGKASTNTSTSTSSSSNGSTVSSISTTSKNNANSVKSTFGFASSLLFIVAALI</sequence>
<dbReference type="OrthoDB" id="771136at2759"/>
<feature type="domain" description="Peptidase A1" evidence="16">
    <location>
        <begin position="87"/>
        <end position="471"/>
    </location>
</feature>
<evidence type="ECO:0000256" key="5">
    <source>
        <dbReference type="ARBA" id="ARBA00022525"/>
    </source>
</evidence>